<keyword evidence="9" id="KW-1185">Reference proteome</keyword>
<evidence type="ECO:0000256" key="1">
    <source>
        <dbReference type="ARBA" id="ARBA00002355"/>
    </source>
</evidence>
<evidence type="ECO:0000256" key="5">
    <source>
        <dbReference type="PROSITE-ProRule" id="PRU00221"/>
    </source>
</evidence>
<evidence type="ECO:0000313" key="9">
    <source>
        <dbReference type="Proteomes" id="UP000019376"/>
    </source>
</evidence>
<comment type="function">
    <text evidence="1 6">Component of the RIX1 complex required for processing of ITS2 sequences from 35S pre-rRNA.</text>
</comment>
<dbReference type="PROSITE" id="PS50082">
    <property type="entry name" value="WD_REPEATS_2"/>
    <property type="match status" value="2"/>
</dbReference>
<dbReference type="GO" id="GO:0006364">
    <property type="term" value="P:rRNA processing"/>
    <property type="evidence" value="ECO:0007669"/>
    <property type="project" value="UniProtKB-UniRule"/>
</dbReference>
<feature type="repeat" description="WD" evidence="5">
    <location>
        <begin position="184"/>
        <end position="228"/>
    </location>
</feature>
<dbReference type="EMBL" id="KB644409">
    <property type="protein sequence ID" value="EPS27058.1"/>
    <property type="molecule type" value="Genomic_DNA"/>
</dbReference>
<dbReference type="PROSITE" id="PS50294">
    <property type="entry name" value="WD_REPEATS_REGION"/>
    <property type="match status" value="1"/>
</dbReference>
<organism evidence="8 9">
    <name type="scientific">Penicillium oxalicum (strain 114-2 / CGMCC 5302)</name>
    <name type="common">Penicillium decumbens</name>
    <dbReference type="NCBI Taxonomy" id="933388"/>
    <lineage>
        <taxon>Eukaryota</taxon>
        <taxon>Fungi</taxon>
        <taxon>Dikarya</taxon>
        <taxon>Ascomycota</taxon>
        <taxon>Pezizomycotina</taxon>
        <taxon>Eurotiomycetes</taxon>
        <taxon>Eurotiomycetidae</taxon>
        <taxon>Eurotiales</taxon>
        <taxon>Aspergillaceae</taxon>
        <taxon>Penicillium</taxon>
    </lineage>
</organism>
<dbReference type="FunFam" id="2.130.10.10:FF:000929">
    <property type="entry name" value="Ribosomal assembly complex component Ipi3"/>
    <property type="match status" value="1"/>
</dbReference>
<comment type="subunit">
    <text evidence="6">Component of the RIX1 complex, composed of IPI1, RIX1/IPI2 and IPI3 in a 1:2:2 stoichiometry. The complex interacts (via RIX1) with MDN1 (via its hexameric AAA ATPase ring) and the pre-60S ribosome particles.</text>
</comment>
<dbReference type="PANTHER" id="PTHR18763">
    <property type="entry name" value="WD-REPEAT PROTEIN 18"/>
    <property type="match status" value="1"/>
</dbReference>
<evidence type="ECO:0000256" key="2">
    <source>
        <dbReference type="ARBA" id="ARBA00010143"/>
    </source>
</evidence>
<dbReference type="SUPFAM" id="SSF50978">
    <property type="entry name" value="WD40 repeat-like"/>
    <property type="match status" value="1"/>
</dbReference>
<dbReference type="InterPro" id="IPR001680">
    <property type="entry name" value="WD40_rpt"/>
</dbReference>
<dbReference type="PANTHER" id="PTHR18763:SF0">
    <property type="entry name" value="WD REPEAT-CONTAINING PROTEIN 18"/>
    <property type="match status" value="1"/>
</dbReference>
<dbReference type="PhylomeDB" id="S8AMF2"/>
<comment type="similarity">
    <text evidence="2 6">Belongs to the WD repeat IPI3/WDR18 family.</text>
</comment>
<dbReference type="InterPro" id="IPR045227">
    <property type="entry name" value="WDR18/Ipi3/RID3"/>
</dbReference>
<dbReference type="Gene3D" id="2.130.10.10">
    <property type="entry name" value="YVTN repeat-like/Quinoprotein amine dehydrogenase"/>
    <property type="match status" value="2"/>
</dbReference>
<dbReference type="GO" id="GO:0006261">
    <property type="term" value="P:DNA-templated DNA replication"/>
    <property type="evidence" value="ECO:0007669"/>
    <property type="project" value="TreeGrafter"/>
</dbReference>
<name>S8AMF2_PENO1</name>
<dbReference type="Proteomes" id="UP000019376">
    <property type="component" value="Unassembled WGS sequence"/>
</dbReference>
<dbReference type="InterPro" id="IPR036322">
    <property type="entry name" value="WD40_repeat_dom_sf"/>
</dbReference>
<keyword evidence="3 5" id="KW-0853">WD repeat</keyword>
<feature type="compositionally biased region" description="Basic and acidic residues" evidence="7">
    <location>
        <begin position="520"/>
        <end position="560"/>
    </location>
</feature>
<evidence type="ECO:0000256" key="7">
    <source>
        <dbReference type="SAM" id="MobiDB-lite"/>
    </source>
</evidence>
<gene>
    <name evidence="8" type="ORF">PDE_01999</name>
</gene>
<dbReference type="HOGENOM" id="CLU_025946_1_0_1"/>
<proteinExistence type="inferred from homology"/>
<sequence>MLSESFIASTLSSAKTPTATLRDVGICLQEFQPSPQLRSTFKKSSTSTNCLAVTPSHIFSAQADKAVVHVYSREKGNQEALVPFPERIRSIAVADAKYGDVLILGTEGGRLILWETCTGRQLATTASHLQPVTSIVVDPTSNFILSGSDDASIHVWSIPNILSFSKPAHGARDRQPPNAPIRTFSNHRAAITSLAVGHSAGRHNIALSTAKDNTAIAWDYQTGQVLRTYLLPFSATCVTLDPVDRAFYVGYEDGSAQSVDLYRTNSIQHPLHDPSLQATPAQVSAEDRWLPPTADSGAVKAVALSYDGTVLLSAHESGKVLSWNIARRKFTASVADYTHPVTNLVMLPPSGLSSPSQNLNRVTHTIVKPRIDNSFADPAHAPGAVPAEYKFHTHILASSISSKSPKSSFSFSQALTHAYFPDSMIEEGLAELAALRQPDASNVIRVTSATASASNSAPIPMEEDSRVADLEEQVAMLQKKLALNDTARHTNASEVVQLRSDVAQLQDYISELHEKQEAAHADKVKRQVRKEERETKRREAWLAAEKKGRNGDAVMKKMEIDEGSLTSDSDEQSDE</sequence>
<evidence type="ECO:0000256" key="6">
    <source>
        <dbReference type="RuleBase" id="RU369067"/>
    </source>
</evidence>
<keyword evidence="4" id="KW-0677">Repeat</keyword>
<accession>S8AMF2</accession>
<evidence type="ECO:0000256" key="4">
    <source>
        <dbReference type="ARBA" id="ARBA00022737"/>
    </source>
</evidence>
<dbReference type="Pfam" id="PF00400">
    <property type="entry name" value="WD40"/>
    <property type="match status" value="2"/>
</dbReference>
<dbReference type="eggNOG" id="KOG0646">
    <property type="taxonomic scope" value="Eukaryota"/>
</dbReference>
<dbReference type="STRING" id="933388.S8AMF2"/>
<feature type="region of interest" description="Disordered" evidence="7">
    <location>
        <begin position="520"/>
        <end position="575"/>
    </location>
</feature>
<dbReference type="InterPro" id="IPR015943">
    <property type="entry name" value="WD40/YVTN_repeat-like_dom_sf"/>
</dbReference>
<evidence type="ECO:0000313" key="8">
    <source>
        <dbReference type="EMBL" id="EPS27058.1"/>
    </source>
</evidence>
<evidence type="ECO:0000256" key="3">
    <source>
        <dbReference type="ARBA" id="ARBA00022574"/>
    </source>
</evidence>
<dbReference type="GO" id="GO:0120330">
    <property type="term" value="C:rixosome complex"/>
    <property type="evidence" value="ECO:0007669"/>
    <property type="project" value="UniProtKB-UniRule"/>
</dbReference>
<feature type="repeat" description="WD" evidence="5">
    <location>
        <begin position="125"/>
        <end position="158"/>
    </location>
</feature>
<dbReference type="FunFam" id="2.130.10.10:FF:000982">
    <property type="entry name" value="Ribosomal assembly complex component Ipi3"/>
    <property type="match status" value="1"/>
</dbReference>
<keyword evidence="6" id="KW-0698">rRNA processing</keyword>
<dbReference type="SMART" id="SM00320">
    <property type="entry name" value="WD40"/>
    <property type="match status" value="5"/>
</dbReference>
<reference evidence="8 9" key="1">
    <citation type="journal article" date="2013" name="PLoS ONE">
        <title>Genomic and secretomic analyses reveal unique features of the lignocellulolytic enzyme system of Penicillium decumbens.</title>
        <authorList>
            <person name="Liu G."/>
            <person name="Zhang L."/>
            <person name="Wei X."/>
            <person name="Zou G."/>
            <person name="Qin Y."/>
            <person name="Ma L."/>
            <person name="Li J."/>
            <person name="Zheng H."/>
            <person name="Wang S."/>
            <person name="Wang C."/>
            <person name="Xun L."/>
            <person name="Zhao G.-P."/>
            <person name="Zhou Z."/>
            <person name="Qu Y."/>
        </authorList>
    </citation>
    <scope>NUCLEOTIDE SEQUENCE [LARGE SCALE GENOMIC DNA]</scope>
    <source>
        <strain evidence="9">114-2 / CGMCC 5302</strain>
    </source>
</reference>
<comment type="subcellular location">
    <subcellularLocation>
        <location evidence="6">Nucleus</location>
    </subcellularLocation>
</comment>
<dbReference type="GO" id="GO:0005656">
    <property type="term" value="C:nuclear pre-replicative complex"/>
    <property type="evidence" value="ECO:0007669"/>
    <property type="project" value="TreeGrafter"/>
</dbReference>
<dbReference type="AlphaFoldDB" id="S8AMF2"/>
<protein>
    <recommendedName>
        <fullName evidence="6">Pre-rRNA-processing protein IPI3</fullName>
    </recommendedName>
</protein>
<dbReference type="OrthoDB" id="756370at2759"/>
<keyword evidence="6" id="KW-0539">Nucleus</keyword>